<dbReference type="Pfam" id="PF00483">
    <property type="entry name" value="NTP_transferase"/>
    <property type="match status" value="1"/>
</dbReference>
<organism evidence="10 11">
    <name type="scientific">Pontibacter aydingkolensis</name>
    <dbReference type="NCBI Taxonomy" id="1911536"/>
    <lineage>
        <taxon>Bacteria</taxon>
        <taxon>Pseudomonadati</taxon>
        <taxon>Bacteroidota</taxon>
        <taxon>Cytophagia</taxon>
        <taxon>Cytophagales</taxon>
        <taxon>Hymenobacteraceae</taxon>
        <taxon>Pontibacter</taxon>
    </lineage>
</organism>
<feature type="domain" description="Nucleotidyl transferase" evidence="9">
    <location>
        <begin position="9"/>
        <end position="256"/>
    </location>
</feature>
<comment type="similarity">
    <text evidence="2">Belongs to the glucose-1-phosphate thymidylyltransferase family.</text>
</comment>
<evidence type="ECO:0000256" key="2">
    <source>
        <dbReference type="ARBA" id="ARBA00010480"/>
    </source>
</evidence>
<keyword evidence="4" id="KW-0808">Transferase</keyword>
<dbReference type="InterPro" id="IPR005907">
    <property type="entry name" value="G1P_thy_trans_s"/>
</dbReference>
<evidence type="ECO:0000256" key="3">
    <source>
        <dbReference type="ARBA" id="ARBA00012461"/>
    </source>
</evidence>
<dbReference type="PANTHER" id="PTHR43532:SF1">
    <property type="entry name" value="GLUCOSE-1-PHOSPHATE THYMIDYLYLTRANSFERASE 1"/>
    <property type="match status" value="1"/>
</dbReference>
<proteinExistence type="inferred from homology"/>
<evidence type="ECO:0000259" key="9">
    <source>
        <dbReference type="Pfam" id="PF00483"/>
    </source>
</evidence>
<keyword evidence="5" id="KW-0548">Nucleotidyltransferase</keyword>
<keyword evidence="7" id="KW-0460">Magnesium</keyword>
<dbReference type="RefSeq" id="WP_219876617.1">
    <property type="nucleotide sequence ID" value="NZ_JAHYXK010000004.1"/>
</dbReference>
<name>A0ABS7CSB1_9BACT</name>
<dbReference type="EC" id="2.7.7.24" evidence="3"/>
<comment type="cofactor">
    <cofactor evidence="1">
        <name>Mg(2+)</name>
        <dbReference type="ChEBI" id="CHEBI:18420"/>
    </cofactor>
</comment>
<accession>A0ABS7CSB1</accession>
<evidence type="ECO:0000256" key="1">
    <source>
        <dbReference type="ARBA" id="ARBA00001946"/>
    </source>
</evidence>
<reference evidence="10 11" key="1">
    <citation type="journal article" date="2016" name="Int. J. Syst. Evol. Microbiol.">
        <title>Pontibacter aydingkolensis sp. nov., isolated from soil of a salt lake.</title>
        <authorList>
            <person name="Osman G."/>
            <person name="Zhang T."/>
            <person name="Lou K."/>
            <person name="Gao Y."/>
            <person name="Chang W."/>
            <person name="Lin Q."/>
            <person name="Yang H.M."/>
            <person name="Huo X.D."/>
            <person name="Wang N."/>
        </authorList>
    </citation>
    <scope>NUCLEOTIDE SEQUENCE [LARGE SCALE GENOMIC DNA]</scope>
    <source>
        <strain evidence="10 11">KACC 19255</strain>
    </source>
</reference>
<dbReference type="Gene3D" id="3.90.550.10">
    <property type="entry name" value="Spore Coat Polysaccharide Biosynthesis Protein SpsA, Chain A"/>
    <property type="match status" value="1"/>
</dbReference>
<evidence type="ECO:0000256" key="5">
    <source>
        <dbReference type="ARBA" id="ARBA00022695"/>
    </source>
</evidence>
<dbReference type="EMBL" id="JAHYXK010000004">
    <property type="protein sequence ID" value="MBW7466736.1"/>
    <property type="molecule type" value="Genomic_DNA"/>
</dbReference>
<protein>
    <recommendedName>
        <fullName evidence="3">glucose-1-phosphate thymidylyltransferase</fullName>
        <ecNumber evidence="3">2.7.7.24</ecNumber>
    </recommendedName>
</protein>
<dbReference type="Proteomes" id="UP000813018">
    <property type="component" value="Unassembled WGS sequence"/>
</dbReference>
<gene>
    <name evidence="10" type="ORF">K0O23_06630</name>
</gene>
<evidence type="ECO:0000313" key="11">
    <source>
        <dbReference type="Proteomes" id="UP000813018"/>
    </source>
</evidence>
<dbReference type="InterPro" id="IPR029044">
    <property type="entry name" value="Nucleotide-diphossugar_trans"/>
</dbReference>
<sequence length="258" mass="28389">MDTPLPIVGIIPAAGLATRLQPLPFSKELYPVGFEREGESIKQPKVVSAYLVEQMAAGGAEALYFILRSGKWDIPSYFGDGSKYNLSVAYLLMGLPYGAPYSSDQAYTFVKDKLVLFGFPDILISKPDAFARLIARQNETGADVVLGVFEANHPDKWDVVEVMPDGSIKSIHPKPHKSNLTHAWAFACWSPAFTAFMHNYLQQMQESIIKSGQELSMGQVLQAAIINGLNVHSVEFEKGTCLDVGTPEDLRKAILKHT</sequence>
<evidence type="ECO:0000313" key="10">
    <source>
        <dbReference type="EMBL" id="MBW7466736.1"/>
    </source>
</evidence>
<keyword evidence="11" id="KW-1185">Reference proteome</keyword>
<dbReference type="SUPFAM" id="SSF53448">
    <property type="entry name" value="Nucleotide-diphospho-sugar transferases"/>
    <property type="match status" value="1"/>
</dbReference>
<keyword evidence="6" id="KW-0479">Metal-binding</keyword>
<dbReference type="PANTHER" id="PTHR43532">
    <property type="entry name" value="GLUCOSE-1-PHOSPHATE THYMIDYLYLTRANSFERASE"/>
    <property type="match status" value="1"/>
</dbReference>
<evidence type="ECO:0000256" key="6">
    <source>
        <dbReference type="ARBA" id="ARBA00022723"/>
    </source>
</evidence>
<dbReference type="InterPro" id="IPR005835">
    <property type="entry name" value="NTP_transferase_dom"/>
</dbReference>
<comment type="caution">
    <text evidence="10">The sequence shown here is derived from an EMBL/GenBank/DDBJ whole genome shotgun (WGS) entry which is preliminary data.</text>
</comment>
<evidence type="ECO:0000256" key="4">
    <source>
        <dbReference type="ARBA" id="ARBA00022679"/>
    </source>
</evidence>
<comment type="catalytic activity">
    <reaction evidence="8">
        <text>dTTP + alpha-D-glucose 1-phosphate + H(+) = dTDP-alpha-D-glucose + diphosphate</text>
        <dbReference type="Rhea" id="RHEA:15225"/>
        <dbReference type="ChEBI" id="CHEBI:15378"/>
        <dbReference type="ChEBI" id="CHEBI:33019"/>
        <dbReference type="ChEBI" id="CHEBI:37568"/>
        <dbReference type="ChEBI" id="CHEBI:57477"/>
        <dbReference type="ChEBI" id="CHEBI:58601"/>
        <dbReference type="EC" id="2.7.7.24"/>
    </reaction>
</comment>
<evidence type="ECO:0000256" key="7">
    <source>
        <dbReference type="ARBA" id="ARBA00022842"/>
    </source>
</evidence>
<evidence type="ECO:0000256" key="8">
    <source>
        <dbReference type="ARBA" id="ARBA00049336"/>
    </source>
</evidence>